<dbReference type="STRING" id="246194.CHY_2428"/>
<dbReference type="InParanoid" id="Q3A9F9"/>
<dbReference type="InterPro" id="IPR018649">
    <property type="entry name" value="SHOCT"/>
</dbReference>
<feature type="domain" description="SHOCT" evidence="2">
    <location>
        <begin position="54"/>
        <end position="79"/>
    </location>
</feature>
<dbReference type="eggNOG" id="COG3462">
    <property type="taxonomic scope" value="Bacteria"/>
</dbReference>
<evidence type="ECO:0000256" key="1">
    <source>
        <dbReference type="SAM" id="Phobius"/>
    </source>
</evidence>
<evidence type="ECO:0000313" key="3">
    <source>
        <dbReference type="EMBL" id="ABB15281.1"/>
    </source>
</evidence>
<gene>
    <name evidence="3" type="ordered locus">CHY_2428</name>
</gene>
<keyword evidence="1" id="KW-0472">Membrane</keyword>
<dbReference type="EMBL" id="CP000141">
    <property type="protein sequence ID" value="ABB15281.1"/>
    <property type="molecule type" value="Genomic_DNA"/>
</dbReference>
<evidence type="ECO:0000313" key="4">
    <source>
        <dbReference type="Proteomes" id="UP000002706"/>
    </source>
</evidence>
<dbReference type="OrthoDB" id="5461404at2"/>
<dbReference type="HOGENOM" id="CLU_159099_3_1_9"/>
<organism evidence="3 4">
    <name type="scientific">Carboxydothermus hydrogenoformans (strain ATCC BAA-161 / DSM 6008 / Z-2901)</name>
    <dbReference type="NCBI Taxonomy" id="246194"/>
    <lineage>
        <taxon>Bacteria</taxon>
        <taxon>Bacillati</taxon>
        <taxon>Bacillota</taxon>
        <taxon>Clostridia</taxon>
        <taxon>Thermoanaerobacterales</taxon>
        <taxon>Thermoanaerobacteraceae</taxon>
        <taxon>Carboxydothermus</taxon>
    </lineage>
</organism>
<sequence>MMWYFWDRLTPWNMLGGIFMMILMFLFWAVVIYFIFKLLTRNDIINKVTSGKSPEELLKERYARGEITKEQYEEMLQDLRK</sequence>
<keyword evidence="1" id="KW-0812">Transmembrane</keyword>
<reference evidence="3 4" key="1">
    <citation type="journal article" date="2005" name="PLoS Genet.">
        <title>Life in hot carbon monoxide: the complete genome sequence of Carboxydothermus hydrogenoformans Z-2901.</title>
        <authorList>
            <person name="Wu M."/>
            <person name="Ren Q."/>
            <person name="Durkin A.S."/>
            <person name="Daugherty S.C."/>
            <person name="Brinkac L.M."/>
            <person name="Dodson R.J."/>
            <person name="Madupu R."/>
            <person name="Sullivan S.A."/>
            <person name="Kolonay J.F."/>
            <person name="Haft D.H."/>
            <person name="Nelson W.C."/>
            <person name="Tallon L.J."/>
            <person name="Jones K.M."/>
            <person name="Ulrich L.E."/>
            <person name="Gonzalez J.M."/>
            <person name="Zhulin I.B."/>
            <person name="Robb F.T."/>
            <person name="Eisen J.A."/>
        </authorList>
    </citation>
    <scope>NUCLEOTIDE SEQUENCE [LARGE SCALE GENOMIC DNA]</scope>
    <source>
        <strain evidence="4">ATCC BAA-161 / DSM 6008 / Z-2901</strain>
    </source>
</reference>
<dbReference type="KEGG" id="chy:CHY_2428"/>
<evidence type="ECO:0000259" key="2">
    <source>
        <dbReference type="Pfam" id="PF09851"/>
    </source>
</evidence>
<protein>
    <recommendedName>
        <fullName evidence="2">SHOCT domain-containing protein</fullName>
    </recommendedName>
</protein>
<feature type="transmembrane region" description="Helical" evidence="1">
    <location>
        <begin position="12"/>
        <end position="36"/>
    </location>
</feature>
<dbReference type="Proteomes" id="UP000002706">
    <property type="component" value="Chromosome"/>
</dbReference>
<dbReference type="AlphaFoldDB" id="Q3A9F9"/>
<name>Q3A9F9_CARHZ</name>
<keyword evidence="1" id="KW-1133">Transmembrane helix</keyword>
<accession>Q3A9F9</accession>
<proteinExistence type="predicted"/>
<keyword evidence="4" id="KW-1185">Reference proteome</keyword>
<dbReference type="Pfam" id="PF09851">
    <property type="entry name" value="SHOCT"/>
    <property type="match status" value="1"/>
</dbReference>